<dbReference type="PANTHER" id="PTHR13500:SF0">
    <property type="entry name" value="NUCLEOLAR PRE-RIBOSOMAL-ASSOCIATED PROTEIN 1"/>
    <property type="match status" value="1"/>
</dbReference>
<dbReference type="Pfam" id="PF11707">
    <property type="entry name" value="Npa1"/>
    <property type="match status" value="1"/>
</dbReference>
<feature type="compositionally biased region" description="Acidic residues" evidence="1">
    <location>
        <begin position="303"/>
        <end position="318"/>
    </location>
</feature>
<feature type="region of interest" description="Disordered" evidence="1">
    <location>
        <begin position="1564"/>
        <end position="1587"/>
    </location>
</feature>
<dbReference type="EMBL" id="LHPF02000008">
    <property type="protein sequence ID" value="PSC73065.1"/>
    <property type="molecule type" value="Genomic_DNA"/>
</dbReference>
<dbReference type="GO" id="GO:0000466">
    <property type="term" value="P:maturation of 5.8S rRNA from tricistronic rRNA transcript (SSU-rRNA, 5.8S rRNA, LSU-rRNA)"/>
    <property type="evidence" value="ECO:0007669"/>
    <property type="project" value="TreeGrafter"/>
</dbReference>
<dbReference type="OrthoDB" id="515988at2759"/>
<dbReference type="GO" id="GO:0005730">
    <property type="term" value="C:nucleolus"/>
    <property type="evidence" value="ECO:0007669"/>
    <property type="project" value="TreeGrafter"/>
</dbReference>
<feature type="domain" description="URB1 C-terminal" evidence="3">
    <location>
        <begin position="1894"/>
        <end position="2086"/>
    </location>
</feature>
<reference evidence="4 5" key="1">
    <citation type="journal article" date="2018" name="Plant J.">
        <title>Genome sequences of Chlorella sorokiniana UTEX 1602 and Micractinium conductrix SAG 241.80: implications to maltose excretion by a green alga.</title>
        <authorList>
            <person name="Arriola M.B."/>
            <person name="Velmurugan N."/>
            <person name="Zhang Y."/>
            <person name="Plunkett M.H."/>
            <person name="Hondzo H."/>
            <person name="Barney B.M."/>
        </authorList>
    </citation>
    <scope>NUCLEOTIDE SEQUENCE [LARGE SCALE GENOMIC DNA]</scope>
    <source>
        <strain evidence="4 5">SAG 241.80</strain>
    </source>
</reference>
<evidence type="ECO:0000313" key="4">
    <source>
        <dbReference type="EMBL" id="PSC73065.1"/>
    </source>
</evidence>
<evidence type="ECO:0000259" key="2">
    <source>
        <dbReference type="Pfam" id="PF11707"/>
    </source>
</evidence>
<accession>A0A2P6VG53</accession>
<proteinExistence type="predicted"/>
<sequence length="2235" mass="223684">MAEFLELLDWLRATRDADSCLRGLNAFRAGLRGPGGAAFLARYLRQSPDWQELQAVWDTQLTVQHYHVTVTLLLALADGLRVACAGAAGESSSPNAAQRAALAGGAARLAGAVLSRRLKALYFCLSSEQRGKANAALALLAATAAACTPGGAGAGGATLCDLVRAFDWSLSALRGLARPPREKKGESAGELQQRYWQQWALGDPLKRPTRALFCALALALLRGAAGDALLTQQLLALRPLAGGLLGHLAADPPAQQAEVLALLQRRVLAPRAGVPAAAQAEMFPDAALSQLAAIAAEAPVEGLEGDDEEAEEEEEGGEGADGAAAQRRREQRRAAAAALSILQALVTDPGHGLAAARGAAAEEFSLCDAGSHQLSPGQRLLLRLLLRLRPADSAAHLHLLLAAAGADAPLAASLLLALPYGLEPASTAAGGAAAGRWFAHAGLTARLLQLLPGLAPPGLALRARGGGGAPPPGGRRVQALLRCCFPPCLQRAALSRGLQHSNALVRYGTLGLLLGALSALETVLEDCSAAAAAAAAAAGSGVSQQQQQQQGWLALRAWLQQAARQQLPDPTLLLALLAAAEKEGWAEANELQLTAVLRALVLWQRLLPAALAEANVDGERLLPPAPLALRPQHQLLLLQLLQAAADAADDGSSDGVAGEGGASAAPAAGISAAALLPPLRLLVGAPQAAVRRGARRWLLQRLLATAAFEGNREEALLWLDLLPSGTEAPAAFFSEALQLLLRRPHELFELQQQLLTAAAAQRGSTQQQQEAPPQWSLLALCALRQLLRVLGSAKMPGADKAATASYVAAVLRALCQLQLGAGGGSTLAAVLLGVVGQEAERQRQQAADGAGGAAQALAQLQQEGGGGASSEKKRKSSGGGTSAAAAAADGGAPLLLPAEGEPLVALLSELEGLPTAGGASAASAEAQDQQVKKKARKSGSHPAAPLVGVAPACRSAALAGDGGGADGAAAAALLPADACSLRIAALAAQPAEAATAAATEQLAAIQQQLSSSGSGGSMGACSAAARQCLCLLARPDAAPTLLQVLHAAVLLAEPAEQRRCLQLVADSSLVAAALGAGGAPTPAQEALGSAVVQLLVQLLASSSSSGSTGPACQPLLDQAAAAFSQLLAADGGSGGAPPAASTFLLLLPHMPAAAVEAAAELLLSSGGGAGSQKKKKAGVPPATEWRAAAAAAVVQHLATRGSLPPTRLEQACALLACAAAAGLPEAHACLLQLLQGGQRAAALAALGGDGCQQLLRACLDAGAPGGAGLATRAQLAARLVASSGACRRRAAELLPALFDGDGGAGLALGLPAAAALLEHPADEEAAAAAGPVAAAAAQELIVFFCISSSQPDAGGDASESTQLRRRHALPCLRAALRRSPLPAQQRQRALAALLPQHGWPAGETSCGAPSGVAEVAAAAVALLTAPASSNSSGGGSAGGASVEELAACVTCFAATLSSLLKLPPGASELESCLLVLLDGPVGDAVAALPRAQRASPAFADLAAAAAGTLGTAVLRHRLATPPAGAAATAHAGGEEPAAAAAAAGGGVAALRVLRRFMAALLPDELADGSGGSRSDSDGSGSDSEGDEAMRDAVALDSEPVATAAVQLLQRLLGHSRFLPAMRAMGASPPPLPPAAAAAPRPLASLLPLAAAPDGGGDAAAASPEAASASAAADLKKELCELIETLLDLHQQYGGGTSGAGGRAGSDTAQAREVAAAEAALLPLLMASYGASCSPTDAALWSLAAAINQWQWQREGGGAEVAEGDAEATALAALLHGPLTQTCFAWGPAAAALQQLPAGAGDAAAQQRRQLLQQRLPLDPARAALTACLWPEACTLAEPGSSSQGDGGGGDGDVQLMQLPGAAAAYDPGFLLPFCACALRQQLLSPRAFAEAGLLSVCLRGLASADAGCRAAAYQSLALLEAQLGAAKAADFRERQQLGVLLGSLRGAVSRPFQRLPAAHAAFLAEAALLALHPGAPLYPAVNRHLTRRAVLSTTDLPLLGQLLLSGGQQHAAERRWVMQLLLAGLRGAEDASLYRRKHAFEQAMALHDSTVADPAVAALALRLLCTATHIPRAARQLAQESGLISWLTAAAEAGLQQQRQRRGGGARGSGGAAADEALAAPLAALRRLLQLRAVMRGAGAAGAEQQMAAAARQLAAAALAAVGPEGAAQPGSAASAAAAAVLPFLRDVQQRLMTSGSSGSGSQGKHHAAPGSGLGMADLAAAVRALEAAAGQAAA</sequence>
<dbReference type="InterPro" id="IPR039844">
    <property type="entry name" value="URB1"/>
</dbReference>
<feature type="region of interest" description="Disordered" evidence="1">
    <location>
        <begin position="918"/>
        <end position="943"/>
    </location>
</feature>
<comment type="caution">
    <text evidence="4">The sequence shown here is derived from an EMBL/GenBank/DDBJ whole genome shotgun (WGS) entry which is preliminary data.</text>
</comment>
<dbReference type="GO" id="GO:0000463">
    <property type="term" value="P:maturation of LSU-rRNA from tricistronic rRNA transcript (SSU-rRNA, 5.8S rRNA, LSU-rRNA)"/>
    <property type="evidence" value="ECO:0007669"/>
    <property type="project" value="TreeGrafter"/>
</dbReference>
<dbReference type="Pfam" id="PF16201">
    <property type="entry name" value="NopRA1"/>
    <property type="match status" value="1"/>
</dbReference>
<evidence type="ECO:0000259" key="3">
    <source>
        <dbReference type="Pfam" id="PF16201"/>
    </source>
</evidence>
<feature type="domain" description="URB1 N-terminal" evidence="2">
    <location>
        <begin position="105"/>
        <end position="427"/>
    </location>
</feature>
<feature type="region of interest" description="Disordered" evidence="1">
    <location>
        <begin position="861"/>
        <end position="885"/>
    </location>
</feature>
<dbReference type="InterPro" id="IPR032436">
    <property type="entry name" value="URB1_C"/>
</dbReference>
<gene>
    <name evidence="4" type="ORF">C2E20_3678</name>
</gene>
<name>A0A2P6VG53_9CHLO</name>
<dbReference type="Proteomes" id="UP000239649">
    <property type="component" value="Unassembled WGS sequence"/>
</dbReference>
<feature type="region of interest" description="Disordered" evidence="1">
    <location>
        <begin position="300"/>
        <end position="329"/>
    </location>
</feature>
<keyword evidence="5" id="KW-1185">Reference proteome</keyword>
<organism evidence="4 5">
    <name type="scientific">Micractinium conductrix</name>
    <dbReference type="NCBI Taxonomy" id="554055"/>
    <lineage>
        <taxon>Eukaryota</taxon>
        <taxon>Viridiplantae</taxon>
        <taxon>Chlorophyta</taxon>
        <taxon>core chlorophytes</taxon>
        <taxon>Trebouxiophyceae</taxon>
        <taxon>Chlorellales</taxon>
        <taxon>Chlorellaceae</taxon>
        <taxon>Chlorella clade</taxon>
        <taxon>Micractinium</taxon>
    </lineage>
</organism>
<protein>
    <submittedName>
        <fullName evidence="4">Nucleolar pre-ribosomal-associated 1,N-terminal</fullName>
    </submittedName>
</protein>
<evidence type="ECO:0000256" key="1">
    <source>
        <dbReference type="SAM" id="MobiDB-lite"/>
    </source>
</evidence>
<dbReference type="STRING" id="554055.A0A2P6VG53"/>
<dbReference type="InterPro" id="IPR021714">
    <property type="entry name" value="URB1_N"/>
</dbReference>
<evidence type="ECO:0000313" key="5">
    <source>
        <dbReference type="Proteomes" id="UP000239649"/>
    </source>
</evidence>
<dbReference type="PANTHER" id="PTHR13500">
    <property type="entry name" value="NUCLEOLAR PRERIBOSOMAL-ASSOCIATED PROTEIN 1"/>
    <property type="match status" value="1"/>
</dbReference>